<feature type="non-terminal residue" evidence="1">
    <location>
        <position position="139"/>
    </location>
</feature>
<keyword evidence="2" id="KW-1185">Reference proteome</keyword>
<dbReference type="AlphaFoldDB" id="A0A0D2MH75"/>
<dbReference type="EMBL" id="KN817546">
    <property type="protein sequence ID" value="KJA22988.1"/>
    <property type="molecule type" value="Genomic_DNA"/>
</dbReference>
<reference evidence="2" key="1">
    <citation type="submission" date="2014-04" db="EMBL/GenBank/DDBJ databases">
        <title>Evolutionary Origins and Diversification of the Mycorrhizal Mutualists.</title>
        <authorList>
            <consortium name="DOE Joint Genome Institute"/>
            <consortium name="Mycorrhizal Genomics Consortium"/>
            <person name="Kohler A."/>
            <person name="Kuo A."/>
            <person name="Nagy L.G."/>
            <person name="Floudas D."/>
            <person name="Copeland A."/>
            <person name="Barry K.W."/>
            <person name="Cichocki N."/>
            <person name="Veneault-Fourrey C."/>
            <person name="LaButti K."/>
            <person name="Lindquist E.A."/>
            <person name="Lipzen A."/>
            <person name="Lundell T."/>
            <person name="Morin E."/>
            <person name="Murat C."/>
            <person name="Riley R."/>
            <person name="Ohm R."/>
            <person name="Sun H."/>
            <person name="Tunlid A."/>
            <person name="Henrissat B."/>
            <person name="Grigoriev I.V."/>
            <person name="Hibbett D.S."/>
            <person name="Martin F."/>
        </authorList>
    </citation>
    <scope>NUCLEOTIDE SEQUENCE [LARGE SCALE GENOMIC DNA]</scope>
    <source>
        <strain evidence="2">FD-334 SS-4</strain>
    </source>
</reference>
<dbReference type="Proteomes" id="UP000054270">
    <property type="component" value="Unassembled WGS sequence"/>
</dbReference>
<accession>A0A0D2MH75</accession>
<feature type="non-terminal residue" evidence="1">
    <location>
        <position position="1"/>
    </location>
</feature>
<evidence type="ECO:0000313" key="2">
    <source>
        <dbReference type="Proteomes" id="UP000054270"/>
    </source>
</evidence>
<name>A0A0D2MH75_HYPSF</name>
<evidence type="ECO:0000313" key="1">
    <source>
        <dbReference type="EMBL" id="KJA22988.1"/>
    </source>
</evidence>
<gene>
    <name evidence="1" type="ORF">HYPSUDRAFT_111887</name>
</gene>
<sequence>PSNALFDLAAGNPCSILKSGRLKFLHQLPQNIYVFDFKGGATVDWRIAVEGITDVLFILRLDDGLNDCGITREMLNRGIPFSTLLLVPSFDVSSIPKIILPLRTSSYVFGLADYESYCCERDELLRNPRVARQALKRGG</sequence>
<protein>
    <submittedName>
        <fullName evidence="1">Uncharacterized protein</fullName>
    </submittedName>
</protein>
<proteinExistence type="predicted"/>
<dbReference type="OrthoDB" id="3270336at2759"/>
<organism evidence="1 2">
    <name type="scientific">Hypholoma sublateritium (strain FD-334 SS-4)</name>
    <dbReference type="NCBI Taxonomy" id="945553"/>
    <lineage>
        <taxon>Eukaryota</taxon>
        <taxon>Fungi</taxon>
        <taxon>Dikarya</taxon>
        <taxon>Basidiomycota</taxon>
        <taxon>Agaricomycotina</taxon>
        <taxon>Agaricomycetes</taxon>
        <taxon>Agaricomycetidae</taxon>
        <taxon>Agaricales</taxon>
        <taxon>Agaricineae</taxon>
        <taxon>Strophariaceae</taxon>
        <taxon>Hypholoma</taxon>
    </lineage>
</organism>